<dbReference type="InterPro" id="IPR012910">
    <property type="entry name" value="Plug_dom"/>
</dbReference>
<dbReference type="InterPro" id="IPR036942">
    <property type="entry name" value="Beta-barrel_TonB_sf"/>
</dbReference>
<dbReference type="EMBL" id="UGQL01000001">
    <property type="protein sequence ID" value="STZ28650.1"/>
    <property type="molecule type" value="Genomic_DNA"/>
</dbReference>
<keyword evidence="4 7" id="KW-0812">Transmembrane</keyword>
<accession>A0A378RSK1</accession>
<dbReference type="NCBIfam" id="TIGR04057">
    <property type="entry name" value="SusC_RagA_signa"/>
    <property type="match status" value="1"/>
</dbReference>
<proteinExistence type="inferred from homology"/>
<dbReference type="InterPro" id="IPR039426">
    <property type="entry name" value="TonB-dep_rcpt-like"/>
</dbReference>
<evidence type="ECO:0000256" key="3">
    <source>
        <dbReference type="ARBA" id="ARBA00022452"/>
    </source>
</evidence>
<comment type="similarity">
    <text evidence="7">Belongs to the TonB-dependent receptor family.</text>
</comment>
<dbReference type="NCBIfam" id="TIGR04056">
    <property type="entry name" value="OMP_RagA_SusC"/>
    <property type="match status" value="1"/>
</dbReference>
<dbReference type="Pfam" id="PF13715">
    <property type="entry name" value="CarbopepD_reg_2"/>
    <property type="match status" value="1"/>
</dbReference>
<evidence type="ECO:0000256" key="2">
    <source>
        <dbReference type="ARBA" id="ARBA00022448"/>
    </source>
</evidence>
<evidence type="ECO:0000313" key="11">
    <source>
        <dbReference type="Proteomes" id="UP000255024"/>
    </source>
</evidence>
<dbReference type="Proteomes" id="UP000255024">
    <property type="component" value="Unassembled WGS sequence"/>
</dbReference>
<evidence type="ECO:0000256" key="1">
    <source>
        <dbReference type="ARBA" id="ARBA00004571"/>
    </source>
</evidence>
<keyword evidence="8" id="KW-0732">Signal</keyword>
<dbReference type="InterPro" id="IPR023997">
    <property type="entry name" value="TonB-dep_OMP_SusC/RagA_CS"/>
</dbReference>
<evidence type="ECO:0000256" key="5">
    <source>
        <dbReference type="ARBA" id="ARBA00023136"/>
    </source>
</evidence>
<dbReference type="InterPro" id="IPR008969">
    <property type="entry name" value="CarboxyPept-like_regulatory"/>
</dbReference>
<evidence type="ECO:0000259" key="9">
    <source>
        <dbReference type="Pfam" id="PF07715"/>
    </source>
</evidence>
<dbReference type="GO" id="GO:0009279">
    <property type="term" value="C:cell outer membrane"/>
    <property type="evidence" value="ECO:0007669"/>
    <property type="project" value="UniProtKB-SubCell"/>
</dbReference>
<dbReference type="AlphaFoldDB" id="A0A378RSK1"/>
<evidence type="ECO:0000256" key="4">
    <source>
        <dbReference type="ARBA" id="ARBA00022692"/>
    </source>
</evidence>
<keyword evidence="6 7" id="KW-0998">Cell outer membrane</keyword>
<dbReference type="RefSeq" id="WP_115091557.1">
    <property type="nucleotide sequence ID" value="NZ_CP068107.1"/>
</dbReference>
<keyword evidence="3 7" id="KW-1134">Transmembrane beta strand</keyword>
<dbReference type="InterPro" id="IPR037066">
    <property type="entry name" value="Plug_dom_sf"/>
</dbReference>
<dbReference type="Gene3D" id="2.170.130.10">
    <property type="entry name" value="TonB-dependent receptor, plug domain"/>
    <property type="match status" value="1"/>
</dbReference>
<protein>
    <submittedName>
        <fullName evidence="10">Outer membrane cobalamin receptor protein</fullName>
    </submittedName>
</protein>
<keyword evidence="10" id="KW-0675">Receptor</keyword>
<sequence length="1117" mass="125689">MKKLFLLFSFFTLTLALAQEKRTITGFVQDASDKSGLPGASVIVETQSVSTETGQKGIIESTSIGTMTDFDGNFTLDIPKETKAIRVSFIGYASKLINLTTKTHYNVALGTDENILNEVVITGYQTIEKRKLTSSVAQISMADIEQTGVASVDQMLAGQIAGVAVTTPTGAPGGPAKIRIRGTASLNGPQDPLWVIDGMPLEGNNVPNFNDKDNIDQLQNFSIAGLNPDDILDITILKDASATAIYGARAANGVIVITTKKGKKGAMKVNFTANTFVNERPQFSKLNLMNSSDKVDLELMLAGRSDIDNARSRQGEVARILNRNNELDAYRNGGFGSLSQESQNAINRLRLVDTDWGKELYRPTFNKQYGLSLSGGSDLSDYYFSLGYYDEEGSTIGTGFERYNITLKNNFHLTDKLTAGIALFGTQSNKTNFIADADASVNPANYSRNANPYLKPYNEDGSFQYDPDINGFGDAYIPFNFIEERQNTSYELKNQSLKAIFDINYQILDDLKFTSQLGLQIDNSDTEKYLGQETYNTRKFREGTRYYDSSAKEFKYFLPEGGIIENFSDKYFQYNWKTQAMYNTIINDIHEIDVMAGMEIRKEERKQIKSKGFGYDPLTLTTKPILFPQGNSEATQKKYETYRRTKGEDAYASFFATASYTYDRKYTIFGSVRYDGSNLFGVDPKYRYLPLWAISGSWLASNEKFMENLDFISNLRLRASYGLQGNVDRTTSPFVIGEYSTSSILPGYPESTIQVNNLPNGTLRWEKTTNTNFGFDLGLFNNRIAVEFDAYNRKSTDLIGLRALPFETGFEFTNMNWAQVSNKGYEISLTTRNIVRPNFSWSTTFNFAHNKSRVDRIQVNDGEYLPSREGHAVNSAFVLKTAGLDDKGNILFWQGGEKVSAKEFFQLYDSWEEIMPGYMVDSKLTPEQSRELFTYAGDRDPKFTGGIINTFKINNFDFTISAAFNLKQMVTRTPSYNSALVDPGRNYTKEVLDMWTPINTGGTLPGLTGNDAYDGTDNWMLTKWFDYGGAPINYYNYLDIWTKETSYIRISSLRLGYTLPRAVLDKLRLENVRFTVEGRNLFVFGTDYKGYFDPETYGNIYAQPIQRSFSLGLNITF</sequence>
<dbReference type="PROSITE" id="PS52016">
    <property type="entry name" value="TONB_DEPENDENT_REC_3"/>
    <property type="match status" value="1"/>
</dbReference>
<evidence type="ECO:0000313" key="10">
    <source>
        <dbReference type="EMBL" id="STZ28650.1"/>
    </source>
</evidence>
<evidence type="ECO:0000256" key="7">
    <source>
        <dbReference type="PROSITE-ProRule" id="PRU01360"/>
    </source>
</evidence>
<feature type="chain" id="PRO_5017069310" evidence="8">
    <location>
        <begin position="19"/>
        <end position="1117"/>
    </location>
</feature>
<dbReference type="Gene3D" id="2.40.170.20">
    <property type="entry name" value="TonB-dependent receptor, beta-barrel domain"/>
    <property type="match status" value="1"/>
</dbReference>
<dbReference type="Pfam" id="PF07715">
    <property type="entry name" value="Plug"/>
    <property type="match status" value="1"/>
</dbReference>
<keyword evidence="5 7" id="KW-0472">Membrane</keyword>
<keyword evidence="2 7" id="KW-0813">Transport</keyword>
<organism evidence="10 11">
    <name type="scientific">Myroides odoratus</name>
    <name type="common">Flavobacterium odoratum</name>
    <dbReference type="NCBI Taxonomy" id="256"/>
    <lineage>
        <taxon>Bacteria</taxon>
        <taxon>Pseudomonadati</taxon>
        <taxon>Bacteroidota</taxon>
        <taxon>Flavobacteriia</taxon>
        <taxon>Flavobacteriales</taxon>
        <taxon>Flavobacteriaceae</taxon>
        <taxon>Myroides</taxon>
    </lineage>
</organism>
<dbReference type="InterPro" id="IPR023996">
    <property type="entry name" value="TonB-dep_OMP_SusC/RagA"/>
</dbReference>
<feature type="signal peptide" evidence="8">
    <location>
        <begin position="1"/>
        <end position="18"/>
    </location>
</feature>
<dbReference type="SUPFAM" id="SSF56935">
    <property type="entry name" value="Porins"/>
    <property type="match status" value="1"/>
</dbReference>
<gene>
    <name evidence="10" type="ORF">NCTC11179_02212</name>
</gene>
<feature type="domain" description="TonB-dependent receptor plug" evidence="9">
    <location>
        <begin position="129"/>
        <end position="254"/>
    </location>
</feature>
<comment type="subcellular location">
    <subcellularLocation>
        <location evidence="1 7">Cell outer membrane</location>
        <topology evidence="1 7">Multi-pass membrane protein</topology>
    </subcellularLocation>
</comment>
<evidence type="ECO:0000256" key="8">
    <source>
        <dbReference type="SAM" id="SignalP"/>
    </source>
</evidence>
<dbReference type="Gene3D" id="2.60.40.1120">
    <property type="entry name" value="Carboxypeptidase-like, regulatory domain"/>
    <property type="match status" value="1"/>
</dbReference>
<evidence type="ECO:0000256" key="6">
    <source>
        <dbReference type="ARBA" id="ARBA00023237"/>
    </source>
</evidence>
<name>A0A378RSK1_MYROD</name>
<dbReference type="SUPFAM" id="SSF49464">
    <property type="entry name" value="Carboxypeptidase regulatory domain-like"/>
    <property type="match status" value="1"/>
</dbReference>
<reference evidence="10 11" key="1">
    <citation type="submission" date="2018-06" db="EMBL/GenBank/DDBJ databases">
        <authorList>
            <consortium name="Pathogen Informatics"/>
            <person name="Doyle S."/>
        </authorList>
    </citation>
    <scope>NUCLEOTIDE SEQUENCE [LARGE SCALE GENOMIC DNA]</scope>
    <source>
        <strain evidence="10 11">NCTC11179</strain>
    </source>
</reference>
<keyword evidence="11" id="KW-1185">Reference proteome</keyword>